<dbReference type="InterPro" id="IPR029044">
    <property type="entry name" value="Nucleotide-diphossugar_trans"/>
</dbReference>
<dbReference type="EMBL" id="QXHD01000003">
    <property type="protein sequence ID" value="NEZ54633.1"/>
    <property type="molecule type" value="Genomic_DNA"/>
</dbReference>
<reference evidence="6 7" key="1">
    <citation type="journal article" date="2020" name="Microb. Ecol.">
        <title>Ecogenomics of the Marine Benthic Filamentous Cyanobacterium Adonisia.</title>
        <authorList>
            <person name="Walter J.M."/>
            <person name="Coutinho F.H."/>
            <person name="Leomil L."/>
            <person name="Hargreaves P.I."/>
            <person name="Campeao M.E."/>
            <person name="Vieira V.V."/>
            <person name="Silva B.S."/>
            <person name="Fistarol G.O."/>
            <person name="Salomon P.S."/>
            <person name="Sawabe T."/>
            <person name="Mino S."/>
            <person name="Hosokawa M."/>
            <person name="Miyashita H."/>
            <person name="Maruyama F."/>
            <person name="van Verk M.C."/>
            <person name="Dutilh B.E."/>
            <person name="Thompson C.C."/>
            <person name="Thompson F.L."/>
        </authorList>
    </citation>
    <scope>NUCLEOTIDE SEQUENCE [LARGE SCALE GENOMIC DNA]</scope>
    <source>
        <strain evidence="6 7">CCMR0081</strain>
    </source>
</reference>
<evidence type="ECO:0000256" key="1">
    <source>
        <dbReference type="ARBA" id="ARBA00004776"/>
    </source>
</evidence>
<evidence type="ECO:0000313" key="6">
    <source>
        <dbReference type="EMBL" id="NEZ54633.1"/>
    </source>
</evidence>
<dbReference type="Pfam" id="PF00535">
    <property type="entry name" value="Glycos_transf_2"/>
    <property type="match status" value="1"/>
</dbReference>
<protein>
    <submittedName>
        <fullName evidence="6">Glycosyltransferase</fullName>
    </submittedName>
</protein>
<dbReference type="SUPFAM" id="SSF53448">
    <property type="entry name" value="Nucleotide-diphospho-sugar transferases"/>
    <property type="match status" value="1"/>
</dbReference>
<comment type="similarity">
    <text evidence="2">Belongs to the glycosyltransferase 2 family.</text>
</comment>
<dbReference type="Proteomes" id="UP000481033">
    <property type="component" value="Unassembled WGS sequence"/>
</dbReference>
<dbReference type="InterPro" id="IPR001173">
    <property type="entry name" value="Glyco_trans_2-like"/>
</dbReference>
<evidence type="ECO:0000256" key="2">
    <source>
        <dbReference type="ARBA" id="ARBA00006739"/>
    </source>
</evidence>
<comment type="caution">
    <text evidence="6">The sequence shown here is derived from an EMBL/GenBank/DDBJ whole genome shotgun (WGS) entry which is preliminary data.</text>
</comment>
<organism evidence="6 7">
    <name type="scientific">Adonisia turfae CCMR0081</name>
    <dbReference type="NCBI Taxonomy" id="2292702"/>
    <lineage>
        <taxon>Bacteria</taxon>
        <taxon>Bacillati</taxon>
        <taxon>Cyanobacteriota</taxon>
        <taxon>Adonisia</taxon>
        <taxon>Adonisia turfae</taxon>
    </lineage>
</organism>
<sequence length="313" mass="36002">MAYFLSINYYSTALLRHLLRSITELSSCSLPYQVIIVNNSPDDDSVYDLQQEFENITIITATDNLGFGGGCNLGLEHVYKHNPNAWVWLINPDALLMPQALSYIEDCFRLHPSLSILGTRIRASKDDLWFAQGRFNWWTGSLKHRLPDADTTEQPVKVLPSRWVSGCSMIFNLQRFESCPLFDLNFFLDYEDIEICERYYRQGHTIGVTQAVLVNHEVSAITHRNRRAKFRHATFSKLYFLHKHGSLLALTLNLVYMLVWSIKLLLSDIEVGIGRLLGWTDFLGWQAKRLTKQLSSEPFRPSTAFTQSQQTSS</sequence>
<comment type="pathway">
    <text evidence="1">Cell wall biogenesis; cell wall polysaccharide biosynthesis.</text>
</comment>
<feature type="domain" description="Glycosyltransferase 2-like" evidence="5">
    <location>
        <begin position="13"/>
        <end position="151"/>
    </location>
</feature>
<evidence type="ECO:0000256" key="4">
    <source>
        <dbReference type="ARBA" id="ARBA00022679"/>
    </source>
</evidence>
<evidence type="ECO:0000259" key="5">
    <source>
        <dbReference type="Pfam" id="PF00535"/>
    </source>
</evidence>
<proteinExistence type="inferred from homology"/>
<evidence type="ECO:0000256" key="3">
    <source>
        <dbReference type="ARBA" id="ARBA00022676"/>
    </source>
</evidence>
<dbReference type="AlphaFoldDB" id="A0A6M0RFK1"/>
<accession>A0A6M0RFK1</accession>
<dbReference type="Gene3D" id="3.90.550.10">
    <property type="entry name" value="Spore Coat Polysaccharide Biosynthesis Protein SpsA, Chain A"/>
    <property type="match status" value="1"/>
</dbReference>
<dbReference type="RefSeq" id="WP_163662345.1">
    <property type="nucleotide sequence ID" value="NZ_QXHD01000003.1"/>
</dbReference>
<keyword evidence="3" id="KW-0328">Glycosyltransferase</keyword>
<keyword evidence="7" id="KW-1185">Reference proteome</keyword>
<dbReference type="GO" id="GO:0016757">
    <property type="term" value="F:glycosyltransferase activity"/>
    <property type="evidence" value="ECO:0007669"/>
    <property type="project" value="UniProtKB-KW"/>
</dbReference>
<gene>
    <name evidence="6" type="ORF">DXZ20_02780</name>
</gene>
<dbReference type="PANTHER" id="PTHR43179:SF12">
    <property type="entry name" value="GALACTOFURANOSYLTRANSFERASE GLFT2"/>
    <property type="match status" value="1"/>
</dbReference>
<dbReference type="PANTHER" id="PTHR43179">
    <property type="entry name" value="RHAMNOSYLTRANSFERASE WBBL"/>
    <property type="match status" value="1"/>
</dbReference>
<keyword evidence="4 6" id="KW-0808">Transferase</keyword>
<name>A0A6M0RFK1_9CYAN</name>
<evidence type="ECO:0000313" key="7">
    <source>
        <dbReference type="Proteomes" id="UP000481033"/>
    </source>
</evidence>